<protein>
    <submittedName>
        <fullName evidence="11">Cytochrome c oxidase subunit IV</fullName>
    </submittedName>
</protein>
<evidence type="ECO:0000256" key="7">
    <source>
        <dbReference type="ARBA" id="ARBA00023002"/>
    </source>
</evidence>
<dbReference type="Proteomes" id="UP000799118">
    <property type="component" value="Unassembled WGS sequence"/>
</dbReference>
<keyword evidence="3 10" id="KW-0812">Transmembrane</keyword>
<dbReference type="GO" id="GO:0006123">
    <property type="term" value="P:mitochondrial electron transport, cytochrome c to oxygen"/>
    <property type="evidence" value="ECO:0007669"/>
    <property type="project" value="InterPro"/>
</dbReference>
<evidence type="ECO:0000256" key="8">
    <source>
        <dbReference type="ARBA" id="ARBA00023128"/>
    </source>
</evidence>
<evidence type="ECO:0000313" key="11">
    <source>
        <dbReference type="EMBL" id="KAE9395037.1"/>
    </source>
</evidence>
<comment type="subcellular location">
    <subcellularLocation>
        <location evidence="1">Mitochondrion inner membrane</location>
        <topology evidence="1">Single-pass membrane protein</topology>
    </subcellularLocation>
</comment>
<evidence type="ECO:0000256" key="2">
    <source>
        <dbReference type="ARBA" id="ARBA00008135"/>
    </source>
</evidence>
<dbReference type="InterPro" id="IPR036639">
    <property type="entry name" value="Cyt_c_oxidase_su4_sf"/>
</dbReference>
<organism evidence="11 12">
    <name type="scientific">Gymnopus androsaceus JB14</name>
    <dbReference type="NCBI Taxonomy" id="1447944"/>
    <lineage>
        <taxon>Eukaryota</taxon>
        <taxon>Fungi</taxon>
        <taxon>Dikarya</taxon>
        <taxon>Basidiomycota</taxon>
        <taxon>Agaricomycotina</taxon>
        <taxon>Agaricomycetes</taxon>
        <taxon>Agaricomycetidae</taxon>
        <taxon>Agaricales</taxon>
        <taxon>Marasmiineae</taxon>
        <taxon>Omphalotaceae</taxon>
        <taxon>Gymnopus</taxon>
    </lineage>
</organism>
<dbReference type="InterPro" id="IPR004203">
    <property type="entry name" value="Cyt_c_oxidase_su4_fam"/>
</dbReference>
<evidence type="ECO:0000256" key="9">
    <source>
        <dbReference type="ARBA" id="ARBA00023136"/>
    </source>
</evidence>
<dbReference type="GO" id="GO:0005743">
    <property type="term" value="C:mitochondrial inner membrane"/>
    <property type="evidence" value="ECO:0007669"/>
    <property type="project" value="UniProtKB-SubCell"/>
</dbReference>
<evidence type="ECO:0000256" key="6">
    <source>
        <dbReference type="ARBA" id="ARBA00022989"/>
    </source>
</evidence>
<reference evidence="11" key="1">
    <citation type="journal article" date="2019" name="Environ. Microbiol.">
        <title>Fungal ecological strategies reflected in gene transcription - a case study of two litter decomposers.</title>
        <authorList>
            <person name="Barbi F."/>
            <person name="Kohler A."/>
            <person name="Barry K."/>
            <person name="Baskaran P."/>
            <person name="Daum C."/>
            <person name="Fauchery L."/>
            <person name="Ihrmark K."/>
            <person name="Kuo A."/>
            <person name="LaButti K."/>
            <person name="Lipzen A."/>
            <person name="Morin E."/>
            <person name="Grigoriev I.V."/>
            <person name="Henrissat B."/>
            <person name="Lindahl B."/>
            <person name="Martin F."/>
        </authorList>
    </citation>
    <scope>NUCLEOTIDE SEQUENCE</scope>
    <source>
        <strain evidence="11">JB14</strain>
    </source>
</reference>
<dbReference type="GO" id="GO:0045277">
    <property type="term" value="C:respiratory chain complex IV"/>
    <property type="evidence" value="ECO:0007669"/>
    <property type="project" value="InterPro"/>
</dbReference>
<dbReference type="GO" id="GO:0016491">
    <property type="term" value="F:oxidoreductase activity"/>
    <property type="evidence" value="ECO:0007669"/>
    <property type="project" value="UniProtKB-KW"/>
</dbReference>
<keyword evidence="6 10" id="KW-1133">Transmembrane helix</keyword>
<name>A0A6A4HCS0_9AGAR</name>
<evidence type="ECO:0000256" key="5">
    <source>
        <dbReference type="ARBA" id="ARBA00022946"/>
    </source>
</evidence>
<comment type="similarity">
    <text evidence="2">Belongs to the cytochrome c oxidase IV family.</text>
</comment>
<feature type="transmembrane region" description="Helical" evidence="10">
    <location>
        <begin position="65"/>
        <end position="83"/>
    </location>
</feature>
<dbReference type="AlphaFoldDB" id="A0A6A4HCS0"/>
<evidence type="ECO:0000256" key="3">
    <source>
        <dbReference type="ARBA" id="ARBA00022692"/>
    </source>
</evidence>
<dbReference type="OrthoDB" id="186013at2759"/>
<dbReference type="Pfam" id="PF02936">
    <property type="entry name" value="COX4"/>
    <property type="match status" value="1"/>
</dbReference>
<dbReference type="PANTHER" id="PTHR10707:SF10">
    <property type="entry name" value="CYTOCHROME C OXIDASE SUBUNIT 4"/>
    <property type="match status" value="1"/>
</dbReference>
<dbReference type="PANTHER" id="PTHR10707">
    <property type="entry name" value="CYTOCHROME C OXIDASE SUBUNIT IV"/>
    <property type="match status" value="1"/>
</dbReference>
<keyword evidence="8" id="KW-0496">Mitochondrion</keyword>
<evidence type="ECO:0000256" key="10">
    <source>
        <dbReference type="SAM" id="Phobius"/>
    </source>
</evidence>
<gene>
    <name evidence="11" type="ORF">BT96DRAFT_958646</name>
</gene>
<dbReference type="Gene3D" id="1.10.442.10">
    <property type="entry name" value="Cytochrome c oxidase subunit IV"/>
    <property type="match status" value="1"/>
</dbReference>
<accession>A0A6A4HCS0</accession>
<proteinExistence type="inferred from homology"/>
<evidence type="ECO:0000256" key="4">
    <source>
        <dbReference type="ARBA" id="ARBA00022792"/>
    </source>
</evidence>
<evidence type="ECO:0000313" key="12">
    <source>
        <dbReference type="Proteomes" id="UP000799118"/>
    </source>
</evidence>
<keyword evidence="5" id="KW-0809">Transit peptide</keyword>
<keyword evidence="9 10" id="KW-0472">Membrane</keyword>
<sequence>MSPAPLLHPLPLQAQWEKMSVEDRSTVYGQLEELSLDEKKAAYYVAFGPHGPRAPVSKPGDGIKIFASTAALVGVAGIIFYAIRAMSKSINKEWEEASNQRALEQKMNPITGYSGKGFVTHK</sequence>
<dbReference type="EMBL" id="ML769539">
    <property type="protein sequence ID" value="KAE9395037.1"/>
    <property type="molecule type" value="Genomic_DNA"/>
</dbReference>
<keyword evidence="4" id="KW-0999">Mitochondrion inner membrane</keyword>
<evidence type="ECO:0000256" key="1">
    <source>
        <dbReference type="ARBA" id="ARBA00004434"/>
    </source>
</evidence>
<dbReference type="SUPFAM" id="SSF81406">
    <property type="entry name" value="Mitochondrial cytochrome c oxidase subunit IV"/>
    <property type="match status" value="1"/>
</dbReference>
<keyword evidence="7" id="KW-0560">Oxidoreductase</keyword>
<keyword evidence="12" id="KW-1185">Reference proteome</keyword>